<dbReference type="Gene3D" id="3.30.565.10">
    <property type="entry name" value="Histidine kinase-like ATPase, C-terminal domain"/>
    <property type="match status" value="1"/>
</dbReference>
<dbReference type="Pfam" id="PF00072">
    <property type="entry name" value="Response_reg"/>
    <property type="match status" value="1"/>
</dbReference>
<organism evidence="10 11">
    <name type="scientific">Aureobasidium pullulans</name>
    <name type="common">Black yeast</name>
    <name type="synonym">Pullularia pullulans</name>
    <dbReference type="NCBI Taxonomy" id="5580"/>
    <lineage>
        <taxon>Eukaryota</taxon>
        <taxon>Fungi</taxon>
        <taxon>Dikarya</taxon>
        <taxon>Ascomycota</taxon>
        <taxon>Pezizomycotina</taxon>
        <taxon>Dothideomycetes</taxon>
        <taxon>Dothideomycetidae</taxon>
        <taxon>Dothideales</taxon>
        <taxon>Saccotheciaceae</taxon>
        <taxon>Aureobasidium</taxon>
    </lineage>
</organism>
<dbReference type="Pfam" id="PF02518">
    <property type="entry name" value="HATPase_c"/>
    <property type="match status" value="1"/>
</dbReference>
<feature type="compositionally biased region" description="Low complexity" evidence="7">
    <location>
        <begin position="228"/>
        <end position="239"/>
    </location>
</feature>
<dbReference type="InterPro" id="IPR005467">
    <property type="entry name" value="His_kinase_dom"/>
</dbReference>
<dbReference type="GO" id="GO:0005886">
    <property type="term" value="C:plasma membrane"/>
    <property type="evidence" value="ECO:0007669"/>
    <property type="project" value="TreeGrafter"/>
</dbReference>
<dbReference type="Proteomes" id="UP000304928">
    <property type="component" value="Unassembled WGS sequence"/>
</dbReference>
<comment type="catalytic activity">
    <reaction evidence="1">
        <text>ATP + protein L-histidine = ADP + protein N-phospho-L-histidine.</text>
        <dbReference type="EC" id="2.7.13.3"/>
    </reaction>
</comment>
<evidence type="ECO:0000256" key="4">
    <source>
        <dbReference type="ARBA" id="ARBA00022679"/>
    </source>
</evidence>
<evidence type="ECO:0000256" key="3">
    <source>
        <dbReference type="ARBA" id="ARBA00022553"/>
    </source>
</evidence>
<sequence>MSRDPILIALAQNGPFRLQCDKATIWSVDGLSQHVVAEAGPLSALCSPQQPSSHETSLNQLIKESLHVFTAATTPTDDTSDTIVNHTRHVIRDVSSRESLKFTSSVVTSYAAVPILGACGQLLGCYCVTDEDIRDDFSAEQTYTVLDDVACAISQYLGQQATASSRPRGRCDRQTPILNDASSLSPDSSERSLFTGSSCDDTTPLTTPNEAPEFTFDLPMPAKPDHPSTPTTFPLSSSSNATEGVPTTVGQAMKSDFVSSLSHELRSPLHGCLAAAELLRETKLDATQTDLVTMVQACSSTLLYTLNHVLDFSKINDSEAAKDGRRRASDISPSKASQNIFGQTSEDYLCRLTQDVVEGVHFGHTMQEAAHNKTTSTPLGHHAESHLDPAMLLDEAVGHSHTSDGVAVFLFMESHEAWFSMICAGAWKRLVMNLFGNSLKFCSAGHIEVTLKMIPDPKNPRRRMAHLMVLDTGIGMREEFSKHGIFQPFVQENPLVNGTGLGLHIVKRIVDDMQGTIQVQSTLGSGTRFDVTIPIVELETPPSETPLDGGQILDPPGILHNRTICLLTSTQGASGHADSRRTPLVHSYVRNIAEDWYHMNVFEADMSADVEADLYVAEASDFAMHACTNDQLSRIRSQQRRTVIVGTPSQLAQVEREFSANVVELSYPLGPRALVRALYAALDRPDDLVFPTPPAAAANTLPGYMELDPIEPQPKDLPAAKQEAIHPDPTQQHLLLVDDNAINLKLLSTFVKKLNFNAETAIDGQDALTKYKSWSKKHAFTTILMDISMPKMNGFESSRAIREFEVENGLQPAKIIALTALSSEASRREAEANGIDDFQMKPVSLKTLKGLFPEAA</sequence>
<proteinExistence type="predicted"/>
<feature type="compositionally biased region" description="Polar residues" evidence="7">
    <location>
        <begin position="194"/>
        <end position="209"/>
    </location>
</feature>
<dbReference type="InterPro" id="IPR003594">
    <property type="entry name" value="HATPase_dom"/>
</dbReference>
<evidence type="ECO:0000256" key="6">
    <source>
        <dbReference type="PROSITE-ProRule" id="PRU00169"/>
    </source>
</evidence>
<dbReference type="PROSITE" id="PS50110">
    <property type="entry name" value="RESPONSE_REGULATORY"/>
    <property type="match status" value="1"/>
</dbReference>
<dbReference type="PANTHER" id="PTHR43047:SF72">
    <property type="entry name" value="OSMOSENSING HISTIDINE PROTEIN KINASE SLN1"/>
    <property type="match status" value="1"/>
</dbReference>
<reference evidence="10 11" key="1">
    <citation type="submission" date="2018-10" db="EMBL/GenBank/DDBJ databases">
        <title>Fifty Aureobasidium pullulans genomes reveal a recombining polyextremotolerant generalist.</title>
        <authorList>
            <person name="Gostincar C."/>
            <person name="Turk M."/>
            <person name="Zajc J."/>
            <person name="Gunde-Cimerman N."/>
        </authorList>
    </citation>
    <scope>NUCLEOTIDE SEQUENCE [LARGE SCALE GENOMIC DNA]</scope>
    <source>
        <strain evidence="10 11">EXF-10507</strain>
    </source>
</reference>
<dbReference type="PANTHER" id="PTHR43047">
    <property type="entry name" value="TWO-COMPONENT HISTIDINE PROTEIN KINASE"/>
    <property type="match status" value="1"/>
</dbReference>
<dbReference type="InterPro" id="IPR036890">
    <property type="entry name" value="HATPase_C_sf"/>
</dbReference>
<evidence type="ECO:0000313" key="10">
    <source>
        <dbReference type="EMBL" id="THW82806.1"/>
    </source>
</evidence>
<dbReference type="CDD" id="cd00082">
    <property type="entry name" value="HisKA"/>
    <property type="match status" value="1"/>
</dbReference>
<dbReference type="InterPro" id="IPR003661">
    <property type="entry name" value="HisK_dim/P_dom"/>
</dbReference>
<evidence type="ECO:0000256" key="2">
    <source>
        <dbReference type="ARBA" id="ARBA00012438"/>
    </source>
</evidence>
<gene>
    <name evidence="10" type="ORF">D6D15_09994</name>
</gene>
<dbReference type="InterPro" id="IPR004358">
    <property type="entry name" value="Sig_transdc_His_kin-like_C"/>
</dbReference>
<dbReference type="SMART" id="SM00387">
    <property type="entry name" value="HATPase_c"/>
    <property type="match status" value="1"/>
</dbReference>
<evidence type="ECO:0000256" key="5">
    <source>
        <dbReference type="ARBA" id="ARBA00022777"/>
    </source>
</evidence>
<dbReference type="Gene3D" id="1.10.287.130">
    <property type="match status" value="1"/>
</dbReference>
<name>A0A4S9ASW8_AURPU</name>
<dbReference type="SMART" id="SM00388">
    <property type="entry name" value="HisKA"/>
    <property type="match status" value="1"/>
</dbReference>
<accession>A0A4S9ASW8</accession>
<dbReference type="Pfam" id="PF00512">
    <property type="entry name" value="HisKA"/>
    <property type="match status" value="1"/>
</dbReference>
<dbReference type="EC" id="2.7.13.3" evidence="2"/>
<evidence type="ECO:0000313" key="11">
    <source>
        <dbReference type="Proteomes" id="UP000304928"/>
    </source>
</evidence>
<feature type="modified residue" description="4-aspartylphosphate" evidence="6">
    <location>
        <position position="786"/>
    </location>
</feature>
<protein>
    <recommendedName>
        <fullName evidence="2">histidine kinase</fullName>
        <ecNumber evidence="2">2.7.13.3</ecNumber>
    </recommendedName>
</protein>
<feature type="domain" description="Response regulatory" evidence="9">
    <location>
        <begin position="733"/>
        <end position="856"/>
    </location>
</feature>
<dbReference type="GO" id="GO:0000155">
    <property type="term" value="F:phosphorelay sensor kinase activity"/>
    <property type="evidence" value="ECO:0007669"/>
    <property type="project" value="InterPro"/>
</dbReference>
<dbReference type="SUPFAM" id="SSF55874">
    <property type="entry name" value="ATPase domain of HSP90 chaperone/DNA topoisomerase II/histidine kinase"/>
    <property type="match status" value="1"/>
</dbReference>
<dbReference type="PRINTS" id="PR00344">
    <property type="entry name" value="BCTRLSENSOR"/>
</dbReference>
<evidence type="ECO:0000256" key="1">
    <source>
        <dbReference type="ARBA" id="ARBA00000085"/>
    </source>
</evidence>
<feature type="domain" description="Histidine kinase" evidence="8">
    <location>
        <begin position="260"/>
        <end position="537"/>
    </location>
</feature>
<dbReference type="Gene3D" id="3.40.50.2300">
    <property type="match status" value="1"/>
</dbReference>
<dbReference type="PROSITE" id="PS50109">
    <property type="entry name" value="HIS_KIN"/>
    <property type="match status" value="1"/>
</dbReference>
<dbReference type="InterPro" id="IPR011006">
    <property type="entry name" value="CheY-like_superfamily"/>
</dbReference>
<evidence type="ECO:0000259" key="9">
    <source>
        <dbReference type="PROSITE" id="PS50110"/>
    </source>
</evidence>
<keyword evidence="5" id="KW-0418">Kinase</keyword>
<feature type="region of interest" description="Disordered" evidence="7">
    <location>
        <begin position="162"/>
        <end position="245"/>
    </location>
</feature>
<keyword evidence="4" id="KW-0808">Transferase</keyword>
<keyword evidence="3 6" id="KW-0597">Phosphoprotein</keyword>
<dbReference type="SUPFAM" id="SSF52172">
    <property type="entry name" value="CheY-like"/>
    <property type="match status" value="1"/>
</dbReference>
<dbReference type="InterPro" id="IPR001789">
    <property type="entry name" value="Sig_transdc_resp-reg_receiver"/>
</dbReference>
<dbReference type="GO" id="GO:0009927">
    <property type="term" value="F:histidine phosphotransfer kinase activity"/>
    <property type="evidence" value="ECO:0007669"/>
    <property type="project" value="TreeGrafter"/>
</dbReference>
<dbReference type="SUPFAM" id="SSF47384">
    <property type="entry name" value="Homodimeric domain of signal transducing histidine kinase"/>
    <property type="match status" value="1"/>
</dbReference>
<evidence type="ECO:0000259" key="8">
    <source>
        <dbReference type="PROSITE" id="PS50109"/>
    </source>
</evidence>
<dbReference type="CDD" id="cd17546">
    <property type="entry name" value="REC_hyHK_CKI1_RcsC-like"/>
    <property type="match status" value="1"/>
</dbReference>
<dbReference type="SMART" id="SM00448">
    <property type="entry name" value="REC"/>
    <property type="match status" value="1"/>
</dbReference>
<comment type="caution">
    <text evidence="10">The sequence shown here is derived from an EMBL/GenBank/DDBJ whole genome shotgun (WGS) entry which is preliminary data.</text>
</comment>
<evidence type="ECO:0000256" key="7">
    <source>
        <dbReference type="SAM" id="MobiDB-lite"/>
    </source>
</evidence>
<dbReference type="AlphaFoldDB" id="A0A4S9ASW8"/>
<dbReference type="EMBL" id="QZAR01000328">
    <property type="protein sequence ID" value="THW82806.1"/>
    <property type="molecule type" value="Genomic_DNA"/>
</dbReference>
<dbReference type="InterPro" id="IPR036097">
    <property type="entry name" value="HisK_dim/P_sf"/>
</dbReference>